<comment type="caution">
    <text evidence="2">The sequence shown here is derived from an EMBL/GenBank/DDBJ whole genome shotgun (WGS) entry which is preliminary data.</text>
</comment>
<dbReference type="AlphaFoldDB" id="A0AAV2QIP5"/>
<gene>
    <name evidence="2" type="ORF">MNOR_LOCUS11920</name>
</gene>
<protein>
    <submittedName>
        <fullName evidence="2">Uncharacterized protein</fullName>
    </submittedName>
</protein>
<reference evidence="2 3" key="1">
    <citation type="submission" date="2024-05" db="EMBL/GenBank/DDBJ databases">
        <authorList>
            <person name="Wallberg A."/>
        </authorList>
    </citation>
    <scope>NUCLEOTIDE SEQUENCE [LARGE SCALE GENOMIC DNA]</scope>
</reference>
<accession>A0AAV2QIP5</accession>
<keyword evidence="3" id="KW-1185">Reference proteome</keyword>
<name>A0AAV2QIP5_MEGNR</name>
<evidence type="ECO:0000256" key="1">
    <source>
        <dbReference type="SAM" id="SignalP"/>
    </source>
</evidence>
<feature type="chain" id="PRO_5043550812" evidence="1">
    <location>
        <begin position="19"/>
        <end position="261"/>
    </location>
</feature>
<dbReference type="EMBL" id="CAXKWB010006367">
    <property type="protein sequence ID" value="CAL4082511.1"/>
    <property type="molecule type" value="Genomic_DNA"/>
</dbReference>
<organism evidence="2 3">
    <name type="scientific">Meganyctiphanes norvegica</name>
    <name type="common">Northern krill</name>
    <name type="synonym">Thysanopoda norvegica</name>
    <dbReference type="NCBI Taxonomy" id="48144"/>
    <lineage>
        <taxon>Eukaryota</taxon>
        <taxon>Metazoa</taxon>
        <taxon>Ecdysozoa</taxon>
        <taxon>Arthropoda</taxon>
        <taxon>Crustacea</taxon>
        <taxon>Multicrustacea</taxon>
        <taxon>Malacostraca</taxon>
        <taxon>Eumalacostraca</taxon>
        <taxon>Eucarida</taxon>
        <taxon>Euphausiacea</taxon>
        <taxon>Euphausiidae</taxon>
        <taxon>Meganyctiphanes</taxon>
    </lineage>
</organism>
<proteinExistence type="predicted"/>
<keyword evidence="1" id="KW-0732">Signal</keyword>
<dbReference type="Proteomes" id="UP001497623">
    <property type="component" value="Unassembled WGS sequence"/>
</dbReference>
<sequence length="261" mass="28598">MSLHKSLVIISISLLVTACALPHYCYYCTNNPGGDDGESDRPYDPTCGDRDYKGSYTYPTSSDRDRCCTIIYANGYISRSLFTNSVEDGGCYHGGSLDKERVDCICTTSSGCNTGSYCEQCDFPFTTLHTTSATTTSQVTTSPPITTITTTADESSTTSQTMYLSCYSCYDCPEVDTNTQVVQGPEISSCVTTILMNSRTHVVIRGDSRDDDIVDGECQQHDEALSCWCTSDLCNDQIVTQLLGLQKDNNIMPEPFLHNSN</sequence>
<evidence type="ECO:0000313" key="3">
    <source>
        <dbReference type="Proteomes" id="UP001497623"/>
    </source>
</evidence>
<dbReference type="PROSITE" id="PS51257">
    <property type="entry name" value="PROKAR_LIPOPROTEIN"/>
    <property type="match status" value="1"/>
</dbReference>
<feature type="signal peptide" evidence="1">
    <location>
        <begin position="1"/>
        <end position="18"/>
    </location>
</feature>
<evidence type="ECO:0000313" key="2">
    <source>
        <dbReference type="EMBL" id="CAL4082511.1"/>
    </source>
</evidence>